<evidence type="ECO:0000313" key="2">
    <source>
        <dbReference type="EMBL" id="KAJ8878085.1"/>
    </source>
</evidence>
<gene>
    <name evidence="2" type="ORF">PR048_022552</name>
</gene>
<feature type="region of interest" description="Disordered" evidence="1">
    <location>
        <begin position="287"/>
        <end position="322"/>
    </location>
</feature>
<accession>A0ABQ9H199</accession>
<sequence length="411" mass="45718">MPVRGLTGDPRENPPTRGLRPARFPLAEIRGVTQPGIEPISPRWEASALAVESSPLQCVGRNHEDYTEMRNEQSAKCETNDCMKLSITSALNCPHSLLNWGSITVTLQPHREYAPQHAKFALLFAIRLNLAVLYIPEPVPSSQWLLHGREATPFMAELNQAERLYRLLPASATQPGARVCRAGGRPTRGKHIEELGEGNRAHARATYRWAADPGWGKRIPRATSTQAPHAASRSIRSPRSYRDIRPSVGACVTHSCPPLLRTSLDERAERWSSLRLNISSTAKLLETGKVSQRNQNRERNRPCPISKEPFQRSPGMTSAKQKTEIRMAWPGLELRFLRVRDNTGWPPKDLGGSNIEVLRVDEGMNTEQCRNARGGKREIPEKTRLPAISPSTFPTCESPGIAPPGIERCSP</sequence>
<feature type="region of interest" description="Disordered" evidence="1">
    <location>
        <begin position="1"/>
        <end position="21"/>
    </location>
</feature>
<reference evidence="2 3" key="1">
    <citation type="submission" date="2023-02" db="EMBL/GenBank/DDBJ databases">
        <title>LHISI_Scaffold_Assembly.</title>
        <authorList>
            <person name="Stuart O.P."/>
            <person name="Cleave R."/>
            <person name="Magrath M.J.L."/>
            <person name="Mikheyev A.S."/>
        </authorList>
    </citation>
    <scope>NUCLEOTIDE SEQUENCE [LARGE SCALE GENOMIC DNA]</scope>
    <source>
        <strain evidence="2">Daus_M_001</strain>
        <tissue evidence="2">Leg muscle</tissue>
    </source>
</reference>
<evidence type="ECO:0000313" key="3">
    <source>
        <dbReference type="Proteomes" id="UP001159363"/>
    </source>
</evidence>
<feature type="region of interest" description="Disordered" evidence="1">
    <location>
        <begin position="386"/>
        <end position="411"/>
    </location>
</feature>
<organism evidence="2 3">
    <name type="scientific">Dryococelus australis</name>
    <dbReference type="NCBI Taxonomy" id="614101"/>
    <lineage>
        <taxon>Eukaryota</taxon>
        <taxon>Metazoa</taxon>
        <taxon>Ecdysozoa</taxon>
        <taxon>Arthropoda</taxon>
        <taxon>Hexapoda</taxon>
        <taxon>Insecta</taxon>
        <taxon>Pterygota</taxon>
        <taxon>Neoptera</taxon>
        <taxon>Polyneoptera</taxon>
        <taxon>Phasmatodea</taxon>
        <taxon>Verophasmatodea</taxon>
        <taxon>Anareolatae</taxon>
        <taxon>Phasmatidae</taxon>
        <taxon>Eurycanthinae</taxon>
        <taxon>Dryococelus</taxon>
    </lineage>
</organism>
<name>A0ABQ9H199_9NEOP</name>
<dbReference type="Proteomes" id="UP001159363">
    <property type="component" value="Chromosome 7"/>
</dbReference>
<feature type="region of interest" description="Disordered" evidence="1">
    <location>
        <begin position="218"/>
        <end position="238"/>
    </location>
</feature>
<comment type="caution">
    <text evidence="2">The sequence shown here is derived from an EMBL/GenBank/DDBJ whole genome shotgun (WGS) entry which is preliminary data.</text>
</comment>
<keyword evidence="3" id="KW-1185">Reference proteome</keyword>
<dbReference type="EMBL" id="JARBHB010000008">
    <property type="protein sequence ID" value="KAJ8878085.1"/>
    <property type="molecule type" value="Genomic_DNA"/>
</dbReference>
<protein>
    <submittedName>
        <fullName evidence="2">Uncharacterized protein</fullName>
    </submittedName>
</protein>
<proteinExistence type="predicted"/>
<evidence type="ECO:0000256" key="1">
    <source>
        <dbReference type="SAM" id="MobiDB-lite"/>
    </source>
</evidence>